<comment type="caution">
    <text evidence="2">The sequence shown here is derived from an EMBL/GenBank/DDBJ whole genome shotgun (WGS) entry which is preliminary data.</text>
</comment>
<proteinExistence type="predicted"/>
<dbReference type="Proteomes" id="UP000283255">
    <property type="component" value="Unassembled WGS sequence"/>
</dbReference>
<dbReference type="AlphaFoldDB" id="A0A418YIW0"/>
<organism evidence="2 3">
    <name type="scientific">Motilimonas pumila</name>
    <dbReference type="NCBI Taxonomy" id="2303987"/>
    <lineage>
        <taxon>Bacteria</taxon>
        <taxon>Pseudomonadati</taxon>
        <taxon>Pseudomonadota</taxon>
        <taxon>Gammaproteobacteria</taxon>
        <taxon>Alteromonadales</taxon>
        <taxon>Alteromonadales genera incertae sedis</taxon>
        <taxon>Motilimonas</taxon>
    </lineage>
</organism>
<dbReference type="Pfam" id="PF11726">
    <property type="entry name" value="YagK_YfjJ_C"/>
    <property type="match status" value="1"/>
</dbReference>
<dbReference type="OrthoDB" id="5701642at2"/>
<evidence type="ECO:0000259" key="1">
    <source>
        <dbReference type="Pfam" id="PF11726"/>
    </source>
</evidence>
<gene>
    <name evidence="2" type="ORF">D1Z90_03655</name>
</gene>
<evidence type="ECO:0000313" key="3">
    <source>
        <dbReference type="Proteomes" id="UP000283255"/>
    </source>
</evidence>
<reference evidence="2 3" key="2">
    <citation type="submission" date="2019-01" db="EMBL/GenBank/DDBJ databases">
        <title>Motilimonas pumilus sp. nov., isolated from the gut of sea cucumber (Apostichopus japonicus).</title>
        <authorList>
            <person name="Wang F.-Q."/>
            <person name="Ren L.-H."/>
            <person name="Lin Y.-W."/>
            <person name="Sun G.-H."/>
            <person name="Du Z.-J."/>
            <person name="Zhao J.-X."/>
            <person name="Liu X.-J."/>
            <person name="Liu L.-J."/>
        </authorList>
    </citation>
    <scope>NUCLEOTIDE SEQUENCE [LARGE SCALE GENOMIC DNA]</scope>
    <source>
        <strain evidence="2 3">PLHSC7-2</strain>
    </source>
</reference>
<dbReference type="InterPro" id="IPR057271">
    <property type="entry name" value="YagK_YfjJ_C"/>
</dbReference>
<protein>
    <submittedName>
        <fullName evidence="2">Inovirus Gp2 family protein</fullName>
    </submittedName>
</protein>
<dbReference type="RefSeq" id="WP_119909380.1">
    <property type="nucleotide sequence ID" value="NZ_QZCH01000002.1"/>
</dbReference>
<accession>A0A418YIW0</accession>
<feature type="domain" description="YagK/YfjJ C-terminal" evidence="1">
    <location>
        <begin position="36"/>
        <end position="216"/>
    </location>
</feature>
<reference evidence="2 3" key="1">
    <citation type="submission" date="2018-09" db="EMBL/GenBank/DDBJ databases">
        <authorList>
            <person name="Wang F."/>
        </authorList>
    </citation>
    <scope>NUCLEOTIDE SEQUENCE [LARGE SCALE GENOMIC DNA]</scope>
    <source>
        <strain evidence="2 3">PLHSC7-2</strain>
    </source>
</reference>
<name>A0A418YIW0_9GAMM</name>
<dbReference type="EMBL" id="QZCH01000002">
    <property type="protein sequence ID" value="RJG50578.1"/>
    <property type="molecule type" value="Genomic_DNA"/>
</dbReference>
<sequence>MNNNYFKGLPIQGNLNDYNERYLDKTIDTLNHACDENKRVYAVRIDLKMPQAPQVLDCLSRDEIVNQCRFRDRVISRFTESIKAKIKAMDRRYEKANRRVRSSSVRFIWGRERDTSVNDHYHMVLLFNKEKFHKLGEWERRDSLAGMIHDAWASALGMDYHNAIGLVHFTKNGGYYLHQGTSEFSRQYEELFYRLSYLAKKDTKHYGEGRRNFGTSYR</sequence>
<keyword evidence="3" id="KW-1185">Reference proteome</keyword>
<evidence type="ECO:0000313" key="2">
    <source>
        <dbReference type="EMBL" id="RJG50578.1"/>
    </source>
</evidence>